<organism evidence="1">
    <name type="scientific">Oxyrrhis marina</name>
    <name type="common">Dinoflagellate</name>
    <dbReference type="NCBI Taxonomy" id="2969"/>
    <lineage>
        <taxon>Eukaryota</taxon>
        <taxon>Sar</taxon>
        <taxon>Alveolata</taxon>
        <taxon>Dinophyceae</taxon>
        <taxon>Oxyrrhinales</taxon>
        <taxon>Oxyrrhinaceae</taxon>
        <taxon>Oxyrrhis</taxon>
    </lineage>
</organism>
<protein>
    <recommendedName>
        <fullName evidence="2">RanBP2-type domain-containing protein</fullName>
    </recommendedName>
</protein>
<dbReference type="AlphaFoldDB" id="A0A7S3XIH3"/>
<name>A0A7S3XIH3_OXYMA</name>
<dbReference type="EMBL" id="HBIT01005081">
    <property type="protein sequence ID" value="CAE0616578.1"/>
    <property type="molecule type" value="Transcribed_RNA"/>
</dbReference>
<accession>A0A7S3XIH3</accession>
<proteinExistence type="predicted"/>
<reference evidence="1" key="1">
    <citation type="submission" date="2021-01" db="EMBL/GenBank/DDBJ databases">
        <authorList>
            <person name="Corre E."/>
            <person name="Pelletier E."/>
            <person name="Niang G."/>
            <person name="Scheremetjew M."/>
            <person name="Finn R."/>
            <person name="Kale V."/>
            <person name="Holt S."/>
            <person name="Cochrane G."/>
            <person name="Meng A."/>
            <person name="Brown T."/>
            <person name="Cohen L."/>
        </authorList>
    </citation>
    <scope>NUCLEOTIDE SEQUENCE</scope>
    <source>
        <strain evidence="1">CCMP1795</strain>
    </source>
</reference>
<evidence type="ECO:0000313" key="1">
    <source>
        <dbReference type="EMBL" id="CAE0616578.1"/>
    </source>
</evidence>
<evidence type="ECO:0008006" key="2">
    <source>
        <dbReference type="Google" id="ProtNLM"/>
    </source>
</evidence>
<gene>
    <name evidence="1" type="ORF">OMAR00292_LOCUS2454</name>
</gene>
<sequence>MRWACSLCGAANEDRQCITCGRPPNHQKAAAPEDDQPKCVESLMIQFFGREKKCSAERSCKFNTTRKGKAGKKVQLPCGCEFHVGCARGLLIPGGSCSKCGREKMVPLL</sequence>